<organism evidence="1 2">
    <name type="scientific">Halomonas colorata</name>
    <dbReference type="NCBI Taxonomy" id="2742615"/>
    <lineage>
        <taxon>Bacteria</taxon>
        <taxon>Pseudomonadati</taxon>
        <taxon>Pseudomonadota</taxon>
        <taxon>Gammaproteobacteria</taxon>
        <taxon>Oceanospirillales</taxon>
        <taxon>Halomonadaceae</taxon>
        <taxon>Halomonas</taxon>
    </lineage>
</organism>
<gene>
    <name evidence="1" type="ORF">EI547_04730</name>
</gene>
<dbReference type="InterPro" id="IPR047729">
    <property type="entry name" value="Sce7726-like"/>
</dbReference>
<comment type="caution">
    <text evidence="1">The sequence shown here is derived from an EMBL/GenBank/DDBJ whole genome shotgun (WGS) entry which is preliminary data.</text>
</comment>
<dbReference type="Proteomes" id="UP001645038">
    <property type="component" value="Unassembled WGS sequence"/>
</dbReference>
<proteinExistence type="predicted"/>
<keyword evidence="2" id="KW-1185">Reference proteome</keyword>
<reference evidence="1 2" key="1">
    <citation type="submission" date="2020-07" db="EMBL/GenBank/DDBJ databases">
        <title>Halophilic bacteria isolated from french cheeses.</title>
        <authorList>
            <person name="Kothe C.I."/>
            <person name="Farah-Kraiem B."/>
            <person name="Renault P."/>
            <person name="Dridi B."/>
        </authorList>
    </citation>
    <scope>NUCLEOTIDE SEQUENCE [LARGE SCALE GENOMIC DNA]</scope>
    <source>
        <strain evidence="1 2">FME20</strain>
    </source>
</reference>
<dbReference type="EMBL" id="RRZB01000008">
    <property type="protein sequence ID" value="MBE0462764.1"/>
    <property type="molecule type" value="Genomic_DNA"/>
</dbReference>
<sequence length="310" mass="34634">MHPAWFEVDGLSRRRNIYSTSQLSALTRLFSAAVFREMAKKGQSSLFRRLLGQANLLEHADPYGTVGDTFDSAFEILKVVGQRDEYIYRAAISQKVLMGKHSLRTASMLNEFRAGSSKADLVILNGTATVYEIKSERDSLARLDHQVEDYKRVFAKVNVIASEGHVAGIMRTVPSDVGVMCLSNRYRITTVREAVDCPARICPVTVFESLRMAEAITILQAMGVIVPEVPNTQRHAMLRAFFAELDPVALHAEMVRTLKRTRNLALLSDFVDSLPKSLQAAALSISVRRSDHSRLIDAIKTPLHRAMTWS</sequence>
<protein>
    <submittedName>
        <fullName evidence="1">Sce7726 family protein</fullName>
    </submittedName>
</protein>
<evidence type="ECO:0000313" key="1">
    <source>
        <dbReference type="EMBL" id="MBE0462764.1"/>
    </source>
</evidence>
<evidence type="ECO:0000313" key="2">
    <source>
        <dbReference type="Proteomes" id="UP001645038"/>
    </source>
</evidence>
<dbReference type="RefSeq" id="WP_192537354.1">
    <property type="nucleotide sequence ID" value="NZ_JABUZA010000078.1"/>
</dbReference>
<dbReference type="NCBIfam" id="NF033832">
    <property type="entry name" value="sce7726_fam"/>
    <property type="match status" value="1"/>
</dbReference>
<accession>A0ABR9FVV9</accession>
<name>A0ABR9FVV9_9GAMM</name>